<dbReference type="Gene3D" id="3.40.30.10">
    <property type="entry name" value="Glutaredoxin"/>
    <property type="match status" value="1"/>
</dbReference>
<dbReference type="PANTHER" id="PTHR42852">
    <property type="entry name" value="THIOL:DISULFIDE INTERCHANGE PROTEIN DSBE"/>
    <property type="match status" value="1"/>
</dbReference>
<gene>
    <name evidence="2" type="ORF">NB063_15215</name>
</gene>
<proteinExistence type="predicted"/>
<dbReference type="RefSeq" id="WP_250929581.1">
    <property type="nucleotide sequence ID" value="NZ_JAMQBK010000039.1"/>
</dbReference>
<dbReference type="EMBL" id="JAMQBK010000039">
    <property type="protein sequence ID" value="MCM2371953.1"/>
    <property type="molecule type" value="Genomic_DNA"/>
</dbReference>
<comment type="caution">
    <text evidence="2">The sequence shown here is derived from an EMBL/GenBank/DDBJ whole genome shotgun (WGS) entry which is preliminary data.</text>
</comment>
<organism evidence="2 3">
    <name type="scientific">Aporhodopirellula aestuarii</name>
    <dbReference type="NCBI Taxonomy" id="2950107"/>
    <lineage>
        <taxon>Bacteria</taxon>
        <taxon>Pseudomonadati</taxon>
        <taxon>Planctomycetota</taxon>
        <taxon>Planctomycetia</taxon>
        <taxon>Pirellulales</taxon>
        <taxon>Pirellulaceae</taxon>
        <taxon>Aporhodopirellula</taxon>
    </lineage>
</organism>
<protein>
    <submittedName>
        <fullName evidence="2">TlpA family protein disulfide reductase</fullName>
    </submittedName>
</protein>
<evidence type="ECO:0000259" key="1">
    <source>
        <dbReference type="PROSITE" id="PS51352"/>
    </source>
</evidence>
<sequence length="930" mass="101642">MFCLVIYVSTTVHAQSTPPLGLLRLVGGDYLPGTLANSSRDSGQSHQLAWQYPHFAAPVSFDLKSVVTASFPPPIPFKPEAGEFVIDLVQGDQLFGTILGVDEWSVHASLPAFGEITLMRSAVRRISQWRDGESMLFVGPGPINDWIVDGERDDWQSGGGQIRTERANASAYRDIGLSNVVQLNAELSWEGNPNFVFAIGVDKDNSDESAASAYRVEVWDDQVVLVRELAEVADVIQLGAHKDLGGHLSLLLQIHQNDGHVVALSPQGGRLGEFELPANDYPDVRPGIRLTNLNGSVSLDSLHVRQLSDIPAQQTVPDHDVLVLEDHTILSGKLIGVHDGLWGFRADDTVYQIATKQISSFEVAQQTGTVPSEPNVAVEQTPATGEDDRTQLQVVSHGGIRLTGAIHSIADGRLVLRCDAIAEELEFDNEQIGRLTVSNSTRASRGTSPFILGRMEVPGGRFKGRFVDTEEQATPTPLRFALYAADPVNLRPSFTGRMVYRETPPPETQQQRQIREKREALARRNAQRQAQQGGVWNVLTRAFGNNAANNVKPVTPRSMHLRSGEIIPCVVGSIDESEIRFVSDVTGKTRLPADQVRAIQFVADCRDPEIEVARRDRLLTLPRIRKKNRPTHLVVAVNGDILRCRLLRLDDDSLVVETRLEEIEIDRSVLAQIIWLNDAEEVDAQDDPESDKESTELSVRAILRNGNRMSMIARGLDKSILSGEHPLLGESRIKLGDVNELLIGIDIDQPDENQPYGSWQLKDAPEPIIPESGGEGGSGAGTHSALVGKQAPDFTLDLLEGGQFSISGQRGKVTVLDFWATWCGPCLQAMPLIEETVSEFDENDVRLVAVNLQETAEPIRDTLERLKIAPEVALDIDGVAAARYQADAIPQTVVIGRDGTITHVFVGGGPSLAGNLREAITKTLADANSD</sequence>
<dbReference type="PANTHER" id="PTHR42852:SF17">
    <property type="entry name" value="THIOREDOXIN-LIKE PROTEIN HI_1115"/>
    <property type="match status" value="1"/>
</dbReference>
<dbReference type="Proteomes" id="UP001202961">
    <property type="component" value="Unassembled WGS sequence"/>
</dbReference>
<accession>A0ABT0U4Y1</accession>
<feature type="domain" description="Thioredoxin" evidence="1">
    <location>
        <begin position="785"/>
        <end position="925"/>
    </location>
</feature>
<keyword evidence="3" id="KW-1185">Reference proteome</keyword>
<dbReference type="SUPFAM" id="SSF52833">
    <property type="entry name" value="Thioredoxin-like"/>
    <property type="match status" value="1"/>
</dbReference>
<evidence type="ECO:0000313" key="2">
    <source>
        <dbReference type="EMBL" id="MCM2371953.1"/>
    </source>
</evidence>
<name>A0ABT0U4Y1_9BACT</name>
<dbReference type="Pfam" id="PF00578">
    <property type="entry name" value="AhpC-TSA"/>
    <property type="match status" value="1"/>
</dbReference>
<dbReference type="InterPro" id="IPR000866">
    <property type="entry name" value="AhpC/TSA"/>
</dbReference>
<dbReference type="InterPro" id="IPR036249">
    <property type="entry name" value="Thioredoxin-like_sf"/>
</dbReference>
<dbReference type="PROSITE" id="PS51352">
    <property type="entry name" value="THIOREDOXIN_2"/>
    <property type="match status" value="1"/>
</dbReference>
<reference evidence="2 3" key="1">
    <citation type="journal article" date="2022" name="Syst. Appl. Microbiol.">
        <title>Rhodopirellula aestuarii sp. nov., a novel member of the genus Rhodopirellula isolated from brackish sediments collected in the Tagus River estuary, Portugal.</title>
        <authorList>
            <person name="Vitorino I.R."/>
            <person name="Klimek D."/>
            <person name="Calusinska M."/>
            <person name="Lobo-da-Cunha A."/>
            <person name="Vasconcelos V."/>
            <person name="Lage O.M."/>
        </authorList>
    </citation>
    <scope>NUCLEOTIDE SEQUENCE [LARGE SCALE GENOMIC DNA]</scope>
    <source>
        <strain evidence="2 3">ICT_H3.1</strain>
    </source>
</reference>
<dbReference type="CDD" id="cd02966">
    <property type="entry name" value="TlpA_like_family"/>
    <property type="match status" value="1"/>
</dbReference>
<dbReference type="InterPro" id="IPR013766">
    <property type="entry name" value="Thioredoxin_domain"/>
</dbReference>
<dbReference type="InterPro" id="IPR050553">
    <property type="entry name" value="Thioredoxin_ResA/DsbE_sf"/>
</dbReference>
<evidence type="ECO:0000313" key="3">
    <source>
        <dbReference type="Proteomes" id="UP001202961"/>
    </source>
</evidence>